<accession>A0A8J5LCJ4</accession>
<feature type="domain" description="CBS" evidence="5">
    <location>
        <begin position="163"/>
        <end position="225"/>
    </location>
</feature>
<evidence type="ECO:0000313" key="6">
    <source>
        <dbReference type="EMBL" id="KAG6508581.1"/>
    </source>
</evidence>
<dbReference type="CDD" id="cd02859">
    <property type="entry name" value="E_set_AMPKbeta_like_N"/>
    <property type="match status" value="1"/>
</dbReference>
<dbReference type="PANTHER" id="PTHR13780">
    <property type="entry name" value="AMP-ACTIVATED PROTEIN KINASE, GAMMA REGULATORY SUBUNIT"/>
    <property type="match status" value="1"/>
</dbReference>
<dbReference type="PROSITE" id="PS51371">
    <property type="entry name" value="CBS"/>
    <property type="match status" value="3"/>
</dbReference>
<keyword evidence="3 4" id="KW-0129">CBS domain</keyword>
<dbReference type="PANTHER" id="PTHR13780:SF35">
    <property type="entry name" value="LD22662P"/>
    <property type="match status" value="1"/>
</dbReference>
<feature type="domain" description="CBS" evidence="5">
    <location>
        <begin position="429"/>
        <end position="489"/>
    </location>
</feature>
<dbReference type="SUPFAM" id="SSF81296">
    <property type="entry name" value="E set domains"/>
    <property type="match status" value="1"/>
</dbReference>
<dbReference type="InterPro" id="IPR000644">
    <property type="entry name" value="CBS_dom"/>
</dbReference>
<name>A0A8J5LCJ4_ZINOF</name>
<dbReference type="SMART" id="SM00116">
    <property type="entry name" value="CBS"/>
    <property type="match status" value="3"/>
</dbReference>
<dbReference type="InterPro" id="IPR032640">
    <property type="entry name" value="AMPK1_CBM"/>
</dbReference>
<reference evidence="6 7" key="1">
    <citation type="submission" date="2020-08" db="EMBL/GenBank/DDBJ databases">
        <title>Plant Genome Project.</title>
        <authorList>
            <person name="Zhang R.-G."/>
        </authorList>
    </citation>
    <scope>NUCLEOTIDE SEQUENCE [LARGE SCALE GENOMIC DNA]</scope>
    <source>
        <tissue evidence="6">Rhizome</tissue>
    </source>
</reference>
<dbReference type="GO" id="GO:0009507">
    <property type="term" value="C:chloroplast"/>
    <property type="evidence" value="ECO:0007669"/>
    <property type="project" value="UniProtKB-ARBA"/>
</dbReference>
<dbReference type="Pfam" id="PF16561">
    <property type="entry name" value="AMPK1_CBM"/>
    <property type="match status" value="1"/>
</dbReference>
<dbReference type="InterPro" id="IPR013783">
    <property type="entry name" value="Ig-like_fold"/>
</dbReference>
<evidence type="ECO:0000313" key="7">
    <source>
        <dbReference type="Proteomes" id="UP000734854"/>
    </source>
</evidence>
<evidence type="ECO:0000259" key="5">
    <source>
        <dbReference type="PROSITE" id="PS51371"/>
    </source>
</evidence>
<evidence type="ECO:0000256" key="2">
    <source>
        <dbReference type="ARBA" id="ARBA00022737"/>
    </source>
</evidence>
<evidence type="ECO:0000256" key="1">
    <source>
        <dbReference type="ARBA" id="ARBA00006750"/>
    </source>
</evidence>
<comment type="similarity">
    <text evidence="1">Belongs to the 5'-AMP-activated protein kinase gamma subunit family.</text>
</comment>
<sequence length="557" mass="61743">MFPAGTDCTQDAGGISGSVRIPWSFVWRYGGNRVSVIGSFTRWTEQVEMAPVEGDSTVFQVMCSLSPGIHQYMFFVDGVWRHDEQQPHVMSAYGIVNTLILNQEANPVRSLLHPEVSGNRMNMDVDHENSPIVVSNLRISEADIGISCDRISEFLSTCAAYELLPDSGKVIALEVSLPVKQAFHILYEQGIPVAPLVDNCSREFVGVLSPLDFILILKELSSHASNLTEEELETHTISAWKEAKQQLSSQMVLHGPTQRQLIHAGPYDSLKEVALKILQNRIATIPIVHSLLQEDSFPHLLHLASLSGILRCICRHFRQFSNSVPILQQAICTIPLGTWVSRVGESNGNQLAKLKPNESLSRALTLLVQAQVSSIPIVDDNDCLLDTYSRSDIMSLAKDKVYARIRLDETSIYQALQLKNNASSSHGSLTGQHFHTCLRSDSLQKVMEQLANPGVRRVIIVEDATNHVEGIISLSDVFSGYRRRPLHHLGSASGSTAAYDQLRAAVERIFCMGILEDDWWTMIGAMQLTMRLGKSTTQLHGSQVVKLSTRIKTKGNL</sequence>
<organism evidence="6 7">
    <name type="scientific">Zingiber officinale</name>
    <name type="common">Ginger</name>
    <name type="synonym">Amomum zingiber</name>
    <dbReference type="NCBI Taxonomy" id="94328"/>
    <lineage>
        <taxon>Eukaryota</taxon>
        <taxon>Viridiplantae</taxon>
        <taxon>Streptophyta</taxon>
        <taxon>Embryophyta</taxon>
        <taxon>Tracheophyta</taxon>
        <taxon>Spermatophyta</taxon>
        <taxon>Magnoliopsida</taxon>
        <taxon>Liliopsida</taxon>
        <taxon>Zingiberales</taxon>
        <taxon>Zingiberaceae</taxon>
        <taxon>Zingiber</taxon>
    </lineage>
</organism>
<protein>
    <recommendedName>
        <fullName evidence="5">CBS domain-containing protein</fullName>
    </recommendedName>
</protein>
<proteinExistence type="inferred from homology"/>
<dbReference type="EMBL" id="JACMSC010000009">
    <property type="protein sequence ID" value="KAG6508581.1"/>
    <property type="molecule type" value="Genomic_DNA"/>
</dbReference>
<dbReference type="Pfam" id="PF00571">
    <property type="entry name" value="CBS"/>
    <property type="match status" value="2"/>
</dbReference>
<dbReference type="InterPro" id="IPR046342">
    <property type="entry name" value="CBS_dom_sf"/>
</dbReference>
<dbReference type="Proteomes" id="UP000734854">
    <property type="component" value="Unassembled WGS sequence"/>
</dbReference>
<keyword evidence="2" id="KW-0677">Repeat</keyword>
<dbReference type="SUPFAM" id="SSF54631">
    <property type="entry name" value="CBS-domain pair"/>
    <property type="match status" value="2"/>
</dbReference>
<dbReference type="InterPro" id="IPR050511">
    <property type="entry name" value="AMPK_gamma/SDS23_families"/>
</dbReference>
<dbReference type="Gene3D" id="3.10.580.10">
    <property type="entry name" value="CBS-domain"/>
    <property type="match status" value="2"/>
</dbReference>
<dbReference type="InterPro" id="IPR014756">
    <property type="entry name" value="Ig_E-set"/>
</dbReference>
<dbReference type="AlphaFoldDB" id="A0A8J5LCJ4"/>
<feature type="domain" description="CBS" evidence="5">
    <location>
        <begin position="345"/>
        <end position="404"/>
    </location>
</feature>
<evidence type="ECO:0000256" key="3">
    <source>
        <dbReference type="ARBA" id="ARBA00023122"/>
    </source>
</evidence>
<comment type="caution">
    <text evidence="6">The sequence shown here is derived from an EMBL/GenBank/DDBJ whole genome shotgun (WGS) entry which is preliminary data.</text>
</comment>
<evidence type="ECO:0000256" key="4">
    <source>
        <dbReference type="PROSITE-ProRule" id="PRU00703"/>
    </source>
</evidence>
<keyword evidence="7" id="KW-1185">Reference proteome</keyword>
<gene>
    <name evidence="6" type="ORF">ZIOFF_033955</name>
</gene>
<dbReference type="Gene3D" id="2.60.40.10">
    <property type="entry name" value="Immunoglobulins"/>
    <property type="match status" value="1"/>
</dbReference>